<dbReference type="PhylomeDB" id="Q1AXN0"/>
<organism evidence="2 3">
    <name type="scientific">Rubrobacter xylanophilus (strain DSM 9941 / JCM 11954 / NBRC 16129 / PRD-1)</name>
    <dbReference type="NCBI Taxonomy" id="266117"/>
    <lineage>
        <taxon>Bacteria</taxon>
        <taxon>Bacillati</taxon>
        <taxon>Actinomycetota</taxon>
        <taxon>Rubrobacteria</taxon>
        <taxon>Rubrobacterales</taxon>
        <taxon>Rubrobacteraceae</taxon>
        <taxon>Rubrobacter</taxon>
    </lineage>
</organism>
<reference evidence="2 3" key="1">
    <citation type="submission" date="2006-06" db="EMBL/GenBank/DDBJ databases">
        <title>Complete sequence of Rubrobacter xylanophilus DSM 9941.</title>
        <authorList>
            <consortium name="US DOE Joint Genome Institute"/>
            <person name="Copeland A."/>
            <person name="Lucas S."/>
            <person name="Lapidus A."/>
            <person name="Barry K."/>
            <person name="Detter J.C."/>
            <person name="Glavina del Rio T."/>
            <person name="Hammon N."/>
            <person name="Israni S."/>
            <person name="Dalin E."/>
            <person name="Tice H."/>
            <person name="Pitluck S."/>
            <person name="Munk A.C."/>
            <person name="Brettin T."/>
            <person name="Bruce D."/>
            <person name="Han C."/>
            <person name="Tapia R."/>
            <person name="Gilna P."/>
            <person name="Schmutz J."/>
            <person name="Larimer F."/>
            <person name="Land M."/>
            <person name="Hauser L."/>
            <person name="Kyrpides N."/>
            <person name="Lykidis A."/>
            <person name="da Costa M.S."/>
            <person name="Rainey F.A."/>
            <person name="Empadinhas N."/>
            <person name="Jolivet E."/>
            <person name="Battista J.R."/>
            <person name="Richardson P."/>
        </authorList>
    </citation>
    <scope>NUCLEOTIDE SEQUENCE [LARGE SCALE GENOMIC DNA]</scope>
    <source>
        <strain evidence="3">DSM 9941 / NBRC 16129 / PRD-1</strain>
    </source>
</reference>
<dbReference type="Gene3D" id="1.10.10.10">
    <property type="entry name" value="Winged helix-like DNA-binding domain superfamily/Winged helix DNA-binding domain"/>
    <property type="match status" value="1"/>
</dbReference>
<dbReference type="InterPro" id="IPR000835">
    <property type="entry name" value="HTH_MarR-typ"/>
</dbReference>
<dbReference type="GO" id="GO:0006950">
    <property type="term" value="P:response to stress"/>
    <property type="evidence" value="ECO:0007669"/>
    <property type="project" value="TreeGrafter"/>
</dbReference>
<dbReference type="PANTHER" id="PTHR33164">
    <property type="entry name" value="TRANSCRIPTIONAL REGULATOR, MARR FAMILY"/>
    <property type="match status" value="1"/>
</dbReference>
<dbReference type="SUPFAM" id="SSF46785">
    <property type="entry name" value="Winged helix' DNA-binding domain"/>
    <property type="match status" value="1"/>
</dbReference>
<dbReference type="eggNOG" id="COG1846">
    <property type="taxonomic scope" value="Bacteria"/>
</dbReference>
<accession>Q1AXN0</accession>
<proteinExistence type="predicted"/>
<feature type="domain" description="HTH marR-type" evidence="1">
    <location>
        <begin position="8"/>
        <end position="145"/>
    </location>
</feature>
<name>Q1AXN0_RUBXD</name>
<dbReference type="Pfam" id="PF01047">
    <property type="entry name" value="MarR"/>
    <property type="match status" value="1"/>
</dbReference>
<dbReference type="InterPro" id="IPR036388">
    <property type="entry name" value="WH-like_DNA-bd_sf"/>
</dbReference>
<dbReference type="KEGG" id="rxy:Rxyl_0881"/>
<dbReference type="PRINTS" id="PR00598">
    <property type="entry name" value="HTHMARR"/>
</dbReference>
<dbReference type="InterPro" id="IPR039422">
    <property type="entry name" value="MarR/SlyA-like"/>
</dbReference>
<dbReference type="PANTHER" id="PTHR33164:SF106">
    <property type="entry name" value="TRANSCRIPTIONAL REGULATORY PROTEIN"/>
    <property type="match status" value="1"/>
</dbReference>
<dbReference type="EMBL" id="CP000386">
    <property type="protein sequence ID" value="ABG03848.1"/>
    <property type="molecule type" value="Genomic_DNA"/>
</dbReference>
<gene>
    <name evidence="2" type="ordered locus">Rxyl_0881</name>
</gene>
<evidence type="ECO:0000313" key="2">
    <source>
        <dbReference type="EMBL" id="ABG03848.1"/>
    </source>
</evidence>
<evidence type="ECO:0000313" key="3">
    <source>
        <dbReference type="Proteomes" id="UP000006637"/>
    </source>
</evidence>
<dbReference type="RefSeq" id="WP_011563866.1">
    <property type="nucleotide sequence ID" value="NC_008148.1"/>
</dbReference>
<protein>
    <submittedName>
        <fullName evidence="2">Transcriptional regulator, MarR family</fullName>
    </submittedName>
</protein>
<keyword evidence="3" id="KW-1185">Reference proteome</keyword>
<dbReference type="HOGENOM" id="CLU_083287_1_1_11"/>
<dbReference type="SMART" id="SM00347">
    <property type="entry name" value="HTH_MARR"/>
    <property type="match status" value="1"/>
</dbReference>
<dbReference type="GO" id="GO:0003700">
    <property type="term" value="F:DNA-binding transcription factor activity"/>
    <property type="evidence" value="ECO:0007669"/>
    <property type="project" value="InterPro"/>
</dbReference>
<dbReference type="AlphaFoldDB" id="Q1AXN0"/>
<evidence type="ECO:0000259" key="1">
    <source>
        <dbReference type="PROSITE" id="PS50995"/>
    </source>
</evidence>
<dbReference type="Proteomes" id="UP000006637">
    <property type="component" value="Chromosome"/>
</dbReference>
<sequence>MSDRDERRDELLAELDRRAREFNAQAVMFSQAVAGRLGINATDLQCVNILSQMGPMTVGRLAEVTGLTAGAITGVVDRLESAGYARRERDPEDRRRVIVSLTLGDGGRGISPMFDAIRRASAELYSGYTDEELALILDFFAKAVPVLREQTVRLREGTPGGADPSPQP</sequence>
<dbReference type="PROSITE" id="PS50995">
    <property type="entry name" value="HTH_MARR_2"/>
    <property type="match status" value="1"/>
</dbReference>
<dbReference type="InterPro" id="IPR036390">
    <property type="entry name" value="WH_DNA-bd_sf"/>
</dbReference>